<organism evidence="3 4">
    <name type="scientific">Amorphus orientalis</name>
    <dbReference type="NCBI Taxonomy" id="649198"/>
    <lineage>
        <taxon>Bacteria</taxon>
        <taxon>Pseudomonadati</taxon>
        <taxon>Pseudomonadota</taxon>
        <taxon>Alphaproteobacteria</taxon>
        <taxon>Hyphomicrobiales</taxon>
        <taxon>Amorphaceae</taxon>
        <taxon>Amorphus</taxon>
    </lineage>
</organism>
<evidence type="ECO:0008006" key="5">
    <source>
        <dbReference type="Google" id="ProtNLM"/>
    </source>
</evidence>
<feature type="chain" id="PRO_5042153682" description="Lipoprotein" evidence="2">
    <location>
        <begin position="26"/>
        <end position="240"/>
    </location>
</feature>
<evidence type="ECO:0000256" key="2">
    <source>
        <dbReference type="SAM" id="SignalP"/>
    </source>
</evidence>
<proteinExistence type="predicted"/>
<reference evidence="3" key="1">
    <citation type="submission" date="2023-07" db="EMBL/GenBank/DDBJ databases">
        <title>Genomic Encyclopedia of Type Strains, Phase IV (KMG-IV): sequencing the most valuable type-strain genomes for metagenomic binning, comparative biology and taxonomic classification.</title>
        <authorList>
            <person name="Goeker M."/>
        </authorList>
    </citation>
    <scope>NUCLEOTIDE SEQUENCE</scope>
    <source>
        <strain evidence="3">DSM 21202</strain>
    </source>
</reference>
<sequence>MAKSSRSLSVAGRIAALAVAAGTLAACNTSHNYFYEEKPPQADQSVGLLGAMLESTGVVQREQTPIEYTARSPIAVPPTTELPEPQPEGGAALASADWPNDPDANKAKAIAANGGVYDDPLDGARLSPEQIQAGRVAGGMPGQKLEDPKYLKRDSGDRRLTPAEMKQGFESPDGKGSGRVLTADGSAQPRQYLIQPPDEYRQPADTAPLPDQGDIEDSDWFKNQLYGRKENRNPVYDNVN</sequence>
<feature type="compositionally biased region" description="Basic and acidic residues" evidence="1">
    <location>
        <begin position="144"/>
        <end position="161"/>
    </location>
</feature>
<keyword evidence="4" id="KW-1185">Reference proteome</keyword>
<accession>A0AAE4ASE3</accession>
<protein>
    <recommendedName>
        <fullName evidence="5">Lipoprotein</fullName>
    </recommendedName>
</protein>
<dbReference type="EMBL" id="JAUSUL010000002">
    <property type="protein sequence ID" value="MDQ0316166.1"/>
    <property type="molecule type" value="Genomic_DNA"/>
</dbReference>
<feature type="signal peptide" evidence="2">
    <location>
        <begin position="1"/>
        <end position="25"/>
    </location>
</feature>
<keyword evidence="2" id="KW-0732">Signal</keyword>
<dbReference type="AlphaFoldDB" id="A0AAE4ASE3"/>
<comment type="caution">
    <text evidence="3">The sequence shown here is derived from an EMBL/GenBank/DDBJ whole genome shotgun (WGS) entry which is preliminary data.</text>
</comment>
<dbReference type="PROSITE" id="PS51257">
    <property type="entry name" value="PROKAR_LIPOPROTEIN"/>
    <property type="match status" value="1"/>
</dbReference>
<name>A0AAE4ASE3_9HYPH</name>
<feature type="region of interest" description="Disordered" evidence="1">
    <location>
        <begin position="134"/>
        <end position="240"/>
    </location>
</feature>
<evidence type="ECO:0000313" key="4">
    <source>
        <dbReference type="Proteomes" id="UP001229244"/>
    </source>
</evidence>
<gene>
    <name evidence="3" type="ORF">J2S73_002623</name>
</gene>
<dbReference type="RefSeq" id="WP_306885993.1">
    <property type="nucleotide sequence ID" value="NZ_JAUSUL010000002.1"/>
</dbReference>
<evidence type="ECO:0000256" key="1">
    <source>
        <dbReference type="SAM" id="MobiDB-lite"/>
    </source>
</evidence>
<evidence type="ECO:0000313" key="3">
    <source>
        <dbReference type="EMBL" id="MDQ0316166.1"/>
    </source>
</evidence>
<dbReference type="Proteomes" id="UP001229244">
    <property type="component" value="Unassembled WGS sequence"/>
</dbReference>